<sequence length="124" mass="14221">MNSMIEHCKQEMPYEACGLLSGRNGKNETLWKMKNIVKTPTSFAMDVNQMALTFNMMKQKVEQLTGIYHSHPTAAPYPSKNDIENTHYPKAAYFIVSFAFGTSNVKCYRIKNMKVTSLRIFLLD</sequence>
<dbReference type="PROSITE" id="PS50249">
    <property type="entry name" value="MPN"/>
    <property type="match status" value="1"/>
</dbReference>
<evidence type="ECO:0000259" key="6">
    <source>
        <dbReference type="PROSITE" id="PS50249"/>
    </source>
</evidence>
<dbReference type="InterPro" id="IPR028090">
    <property type="entry name" value="JAB_dom_prok"/>
</dbReference>
<proteinExistence type="predicted"/>
<dbReference type="SUPFAM" id="SSF102712">
    <property type="entry name" value="JAB1/MPN domain"/>
    <property type="match status" value="1"/>
</dbReference>
<dbReference type="GO" id="GO:0000502">
    <property type="term" value="C:proteasome complex"/>
    <property type="evidence" value="ECO:0007669"/>
    <property type="project" value="UniProtKB-KW"/>
</dbReference>
<feature type="domain" description="MPN" evidence="6">
    <location>
        <begin position="1"/>
        <end position="124"/>
    </location>
</feature>
<evidence type="ECO:0000256" key="1">
    <source>
        <dbReference type="ARBA" id="ARBA00022670"/>
    </source>
</evidence>
<name>A0AAJ1T0H3_9BACI</name>
<protein>
    <submittedName>
        <fullName evidence="7">Proteasome lid subunit RPN8/RPN11</fullName>
    </submittedName>
</protein>
<evidence type="ECO:0000313" key="7">
    <source>
        <dbReference type="EMBL" id="MDQ0214451.1"/>
    </source>
</evidence>
<dbReference type="Gene3D" id="3.40.140.10">
    <property type="entry name" value="Cytidine Deaminase, domain 2"/>
    <property type="match status" value="1"/>
</dbReference>
<keyword evidence="1" id="KW-0645">Protease</keyword>
<keyword evidence="5" id="KW-0482">Metalloprotease</keyword>
<keyword evidence="2" id="KW-0479">Metal-binding</keyword>
<organism evidence="7 8">
    <name type="scientific">Oikeobacillus pervagus</name>
    <dbReference type="NCBI Taxonomy" id="1325931"/>
    <lineage>
        <taxon>Bacteria</taxon>
        <taxon>Bacillati</taxon>
        <taxon>Bacillota</taxon>
        <taxon>Bacilli</taxon>
        <taxon>Bacillales</taxon>
        <taxon>Bacillaceae</taxon>
        <taxon>Oikeobacillus</taxon>
    </lineage>
</organism>
<gene>
    <name evidence="7" type="ORF">J2S13_000847</name>
</gene>
<comment type="caution">
    <text evidence="7">The sequence shown here is derived from an EMBL/GenBank/DDBJ whole genome shotgun (WGS) entry which is preliminary data.</text>
</comment>
<dbReference type="Pfam" id="PF14464">
    <property type="entry name" value="Prok-JAB"/>
    <property type="match status" value="1"/>
</dbReference>
<evidence type="ECO:0000313" key="8">
    <source>
        <dbReference type="Proteomes" id="UP001237207"/>
    </source>
</evidence>
<dbReference type="InterPro" id="IPR051929">
    <property type="entry name" value="VirAsm_ModProt"/>
</dbReference>
<dbReference type="GO" id="GO:0008270">
    <property type="term" value="F:zinc ion binding"/>
    <property type="evidence" value="ECO:0007669"/>
    <property type="project" value="TreeGrafter"/>
</dbReference>
<dbReference type="CDD" id="cd08070">
    <property type="entry name" value="MPN_like"/>
    <property type="match status" value="1"/>
</dbReference>
<keyword evidence="7" id="KW-0647">Proteasome</keyword>
<keyword evidence="8" id="KW-1185">Reference proteome</keyword>
<dbReference type="GO" id="GO:0006508">
    <property type="term" value="P:proteolysis"/>
    <property type="evidence" value="ECO:0007669"/>
    <property type="project" value="UniProtKB-KW"/>
</dbReference>
<accession>A0AAJ1T0H3</accession>
<reference evidence="7" key="1">
    <citation type="submission" date="2023-07" db="EMBL/GenBank/DDBJ databases">
        <title>Genomic Encyclopedia of Type Strains, Phase IV (KMG-IV): sequencing the most valuable type-strain genomes for metagenomic binning, comparative biology and taxonomic classification.</title>
        <authorList>
            <person name="Goeker M."/>
        </authorList>
    </citation>
    <scope>NUCLEOTIDE SEQUENCE</scope>
    <source>
        <strain evidence="7">DSM 23947</strain>
    </source>
</reference>
<dbReference type="AlphaFoldDB" id="A0AAJ1T0H3"/>
<evidence type="ECO:0000256" key="5">
    <source>
        <dbReference type="ARBA" id="ARBA00023049"/>
    </source>
</evidence>
<evidence type="ECO:0000256" key="3">
    <source>
        <dbReference type="ARBA" id="ARBA00022801"/>
    </source>
</evidence>
<evidence type="ECO:0000256" key="4">
    <source>
        <dbReference type="ARBA" id="ARBA00022833"/>
    </source>
</evidence>
<evidence type="ECO:0000256" key="2">
    <source>
        <dbReference type="ARBA" id="ARBA00022723"/>
    </source>
</evidence>
<dbReference type="Proteomes" id="UP001237207">
    <property type="component" value="Unassembled WGS sequence"/>
</dbReference>
<dbReference type="PANTHER" id="PTHR34858">
    <property type="entry name" value="CYSO-CYSTEINE PEPTIDASE"/>
    <property type="match status" value="1"/>
</dbReference>
<keyword evidence="3" id="KW-0378">Hydrolase</keyword>
<dbReference type="PANTHER" id="PTHR34858:SF1">
    <property type="entry name" value="CYSO-CYSTEINE PEPTIDASE"/>
    <property type="match status" value="1"/>
</dbReference>
<keyword evidence="4" id="KW-0862">Zinc</keyword>
<dbReference type="InterPro" id="IPR037518">
    <property type="entry name" value="MPN"/>
</dbReference>
<dbReference type="EMBL" id="JAUSUC010000007">
    <property type="protein sequence ID" value="MDQ0214451.1"/>
    <property type="molecule type" value="Genomic_DNA"/>
</dbReference>
<dbReference type="GO" id="GO:0008235">
    <property type="term" value="F:metalloexopeptidase activity"/>
    <property type="evidence" value="ECO:0007669"/>
    <property type="project" value="TreeGrafter"/>
</dbReference>